<protein>
    <submittedName>
        <fullName evidence="8">Predicted arabinose efflux permease, MFS family</fullName>
    </submittedName>
</protein>
<evidence type="ECO:0000256" key="2">
    <source>
        <dbReference type="ARBA" id="ARBA00022448"/>
    </source>
</evidence>
<dbReference type="AlphaFoldDB" id="A0A1G9XDN0"/>
<gene>
    <name evidence="8" type="ORF">SAMN05660299_01813</name>
</gene>
<evidence type="ECO:0000256" key="5">
    <source>
        <dbReference type="ARBA" id="ARBA00023136"/>
    </source>
</evidence>
<dbReference type="SUPFAM" id="SSF103473">
    <property type="entry name" value="MFS general substrate transporter"/>
    <property type="match status" value="1"/>
</dbReference>
<feature type="transmembrane region" description="Helical" evidence="6">
    <location>
        <begin position="297"/>
        <end position="314"/>
    </location>
</feature>
<keyword evidence="3 6" id="KW-0812">Transmembrane</keyword>
<feature type="transmembrane region" description="Helical" evidence="6">
    <location>
        <begin position="166"/>
        <end position="191"/>
    </location>
</feature>
<feature type="domain" description="Major facilitator superfamily (MFS) profile" evidence="7">
    <location>
        <begin position="11"/>
        <end position="388"/>
    </location>
</feature>
<feature type="transmembrane region" description="Helical" evidence="6">
    <location>
        <begin position="139"/>
        <end position="160"/>
    </location>
</feature>
<evidence type="ECO:0000256" key="3">
    <source>
        <dbReference type="ARBA" id="ARBA00022692"/>
    </source>
</evidence>
<feature type="transmembrane region" description="Helical" evidence="6">
    <location>
        <begin position="242"/>
        <end position="263"/>
    </location>
</feature>
<dbReference type="RefSeq" id="WP_091650860.1">
    <property type="nucleotide sequence ID" value="NZ_FNHQ01000017.1"/>
</dbReference>
<dbReference type="PROSITE" id="PS50850">
    <property type="entry name" value="MFS"/>
    <property type="match status" value="1"/>
</dbReference>
<dbReference type="OrthoDB" id="9814001at2"/>
<feature type="transmembrane region" description="Helical" evidence="6">
    <location>
        <begin position="77"/>
        <end position="95"/>
    </location>
</feature>
<dbReference type="EMBL" id="FNHQ01000017">
    <property type="protein sequence ID" value="SDM94576.1"/>
    <property type="molecule type" value="Genomic_DNA"/>
</dbReference>
<dbReference type="InterPro" id="IPR011701">
    <property type="entry name" value="MFS"/>
</dbReference>
<dbReference type="Proteomes" id="UP000199309">
    <property type="component" value="Unassembled WGS sequence"/>
</dbReference>
<evidence type="ECO:0000313" key="8">
    <source>
        <dbReference type="EMBL" id="SDM94576.1"/>
    </source>
</evidence>
<dbReference type="GO" id="GO:0005886">
    <property type="term" value="C:plasma membrane"/>
    <property type="evidence" value="ECO:0007669"/>
    <property type="project" value="UniProtKB-SubCell"/>
</dbReference>
<evidence type="ECO:0000256" key="6">
    <source>
        <dbReference type="SAM" id="Phobius"/>
    </source>
</evidence>
<name>A0A1G9XDN0_9FIRM</name>
<evidence type="ECO:0000259" key="7">
    <source>
        <dbReference type="PROSITE" id="PS50850"/>
    </source>
</evidence>
<dbReference type="InterPro" id="IPR052714">
    <property type="entry name" value="MFS_Exporter"/>
</dbReference>
<dbReference type="PANTHER" id="PTHR23531:SF1">
    <property type="entry name" value="QUINOLENE RESISTANCE PROTEIN NORA"/>
    <property type="match status" value="1"/>
</dbReference>
<keyword evidence="9" id="KW-1185">Reference proteome</keyword>
<keyword evidence="4 6" id="KW-1133">Transmembrane helix</keyword>
<reference evidence="8 9" key="1">
    <citation type="submission" date="2016-10" db="EMBL/GenBank/DDBJ databases">
        <authorList>
            <person name="de Groot N.N."/>
        </authorList>
    </citation>
    <scope>NUCLEOTIDE SEQUENCE [LARGE SCALE GENOMIC DNA]</scope>
    <source>
        <strain evidence="8 9">DSM 16981</strain>
    </source>
</reference>
<keyword evidence="5 6" id="KW-0472">Membrane</keyword>
<feature type="transmembrane region" description="Helical" evidence="6">
    <location>
        <begin position="365"/>
        <end position="383"/>
    </location>
</feature>
<dbReference type="PROSITE" id="PS00216">
    <property type="entry name" value="SUGAR_TRANSPORT_1"/>
    <property type="match status" value="1"/>
</dbReference>
<feature type="transmembrane region" description="Helical" evidence="6">
    <location>
        <begin position="335"/>
        <end position="353"/>
    </location>
</feature>
<dbReference type="GO" id="GO:0022857">
    <property type="term" value="F:transmembrane transporter activity"/>
    <property type="evidence" value="ECO:0007669"/>
    <property type="project" value="InterPro"/>
</dbReference>
<keyword evidence="2" id="KW-0813">Transport</keyword>
<sequence length="406" mass="45201">MKEKSLWNKDFLLDTGINFIVYLIYYLLMVIIAVVAKDQLNASLSEAGLASGVFIVGTLLARLQLGKNIELYGRKKTLYCGIVFYFVSTLFYFYIPNLEIMYGIRFLNGLAYGIISTATNTIITNCIPVKRRGEGINYYGLSTSLAAAIGPFLGMVLMLIANFNVVIIICAILVGLCVIGCFMLQINEIELTDEQIKRMKNYSIDNYIEPRVIVISVIALFMGFAYSSVLSFLAAYAREIHLVQAGTFFFVVYAVVITITRPLTGIIFDRKGENYVLYPCYLFLAVGLYILSITDTAFLLLLSSVFVGLGYGTFMSNGQAVCIKLTHPHRVSVALSTYFVALDLGIGIGPYILGNMRNVFSFSQLYTVAGVIAFFCFILYFLFYGRKACSNKIAEETIIAMEKSPD</sequence>
<feature type="transmembrane region" description="Helical" evidence="6">
    <location>
        <begin position="12"/>
        <end position="35"/>
    </location>
</feature>
<comment type="subcellular location">
    <subcellularLocation>
        <location evidence="1">Cell membrane</location>
        <topology evidence="1">Multi-pass membrane protein</topology>
    </subcellularLocation>
</comment>
<organism evidence="8 9">
    <name type="scientific">Megasphaera paucivorans</name>
    <dbReference type="NCBI Taxonomy" id="349095"/>
    <lineage>
        <taxon>Bacteria</taxon>
        <taxon>Bacillati</taxon>
        <taxon>Bacillota</taxon>
        <taxon>Negativicutes</taxon>
        <taxon>Veillonellales</taxon>
        <taxon>Veillonellaceae</taxon>
        <taxon>Megasphaera</taxon>
    </lineage>
</organism>
<proteinExistence type="predicted"/>
<dbReference type="Gene3D" id="1.20.1250.20">
    <property type="entry name" value="MFS general substrate transporter like domains"/>
    <property type="match status" value="2"/>
</dbReference>
<evidence type="ECO:0000256" key="4">
    <source>
        <dbReference type="ARBA" id="ARBA00022989"/>
    </source>
</evidence>
<accession>A0A1G9XDN0</accession>
<dbReference type="InterPro" id="IPR036259">
    <property type="entry name" value="MFS_trans_sf"/>
</dbReference>
<dbReference type="PANTHER" id="PTHR23531">
    <property type="entry name" value="QUINOLENE RESISTANCE PROTEIN NORA"/>
    <property type="match status" value="1"/>
</dbReference>
<feature type="transmembrane region" description="Helical" evidence="6">
    <location>
        <begin position="47"/>
        <end position="65"/>
    </location>
</feature>
<evidence type="ECO:0000256" key="1">
    <source>
        <dbReference type="ARBA" id="ARBA00004651"/>
    </source>
</evidence>
<dbReference type="InterPro" id="IPR020846">
    <property type="entry name" value="MFS_dom"/>
</dbReference>
<feature type="transmembrane region" description="Helical" evidence="6">
    <location>
        <begin position="107"/>
        <end position="127"/>
    </location>
</feature>
<dbReference type="Pfam" id="PF07690">
    <property type="entry name" value="MFS_1"/>
    <property type="match status" value="1"/>
</dbReference>
<dbReference type="InterPro" id="IPR005829">
    <property type="entry name" value="Sugar_transporter_CS"/>
</dbReference>
<evidence type="ECO:0000313" key="9">
    <source>
        <dbReference type="Proteomes" id="UP000199309"/>
    </source>
</evidence>
<feature type="transmembrane region" description="Helical" evidence="6">
    <location>
        <begin position="275"/>
        <end position="291"/>
    </location>
</feature>
<feature type="transmembrane region" description="Helical" evidence="6">
    <location>
        <begin position="212"/>
        <end position="236"/>
    </location>
</feature>
<dbReference type="CDD" id="cd17489">
    <property type="entry name" value="MFS_YfcJ_like"/>
    <property type="match status" value="1"/>
</dbReference>
<dbReference type="STRING" id="349095.SAMN05660299_01813"/>